<organism evidence="1 2">
    <name type="scientific">Escherichia coli</name>
    <dbReference type="NCBI Taxonomy" id="562"/>
    <lineage>
        <taxon>Bacteria</taxon>
        <taxon>Pseudomonadati</taxon>
        <taxon>Pseudomonadota</taxon>
        <taxon>Gammaproteobacteria</taxon>
        <taxon>Enterobacterales</taxon>
        <taxon>Enterobacteriaceae</taxon>
        <taxon>Escherichia</taxon>
    </lineage>
</organism>
<dbReference type="GO" id="GO:0016491">
    <property type="term" value="F:oxidoreductase activity"/>
    <property type="evidence" value="ECO:0007669"/>
    <property type="project" value="UniProtKB-KW"/>
</dbReference>
<evidence type="ECO:0000313" key="2">
    <source>
        <dbReference type="Proteomes" id="UP000254181"/>
    </source>
</evidence>
<dbReference type="Proteomes" id="UP000254181">
    <property type="component" value="Unassembled WGS sequence"/>
</dbReference>
<reference evidence="1 2" key="1">
    <citation type="submission" date="2018-06" db="EMBL/GenBank/DDBJ databases">
        <authorList>
            <consortium name="Pathogen Informatics"/>
            <person name="Doyle S."/>
        </authorList>
    </citation>
    <scope>NUCLEOTIDE SEQUENCE [LARGE SCALE GENOMIC DNA]</scope>
    <source>
        <strain evidence="1 2">NCTC9075</strain>
    </source>
</reference>
<dbReference type="SUPFAM" id="SSF53706">
    <property type="entry name" value="Formate dehydrogenase/DMSO reductase, domains 1-3"/>
    <property type="match status" value="1"/>
</dbReference>
<keyword evidence="1" id="KW-0560">Oxidoreductase</keyword>
<dbReference type="EC" id="1.7.99.4" evidence="1"/>
<dbReference type="Gene3D" id="3.40.50.740">
    <property type="match status" value="1"/>
</dbReference>
<proteinExistence type="predicted"/>
<protein>
    <submittedName>
        <fullName evidence="1">Periplasmic nitrate reductase</fullName>
        <ecNumber evidence="1">1.7.99.4</ecNumber>
    </submittedName>
</protein>
<name>A0A377K5I0_ECOLX</name>
<sequence>MFGSGQWTIWEGYAASKLFKAGFRSNNIDPNARHCMASAVVGFMRTFWYG</sequence>
<gene>
    <name evidence="1" type="primary">napA_1</name>
    <name evidence="1" type="ORF">NCTC9075_02379</name>
</gene>
<accession>A0A377K5I0</accession>
<dbReference type="AlphaFoldDB" id="A0A377K5I0"/>
<dbReference type="EMBL" id="UGEM01000004">
    <property type="protein sequence ID" value="STP18903.1"/>
    <property type="molecule type" value="Genomic_DNA"/>
</dbReference>
<evidence type="ECO:0000313" key="1">
    <source>
        <dbReference type="EMBL" id="STP18903.1"/>
    </source>
</evidence>